<evidence type="ECO:0000313" key="2">
    <source>
        <dbReference type="EMBL" id="SCX02462.1"/>
    </source>
</evidence>
<dbReference type="AlphaFoldDB" id="A0A1R3THT8"/>
<proteinExistence type="predicted"/>
<accession>A0A1R3THT8</accession>
<reference evidence="3" key="1">
    <citation type="submission" date="2016-10" db="EMBL/GenBank/DDBJ databases">
        <authorList>
            <person name="Wibberg D."/>
        </authorList>
    </citation>
    <scope>NUCLEOTIDE SEQUENCE [LARGE SCALE GENOMIC DNA]</scope>
</reference>
<feature type="domain" description="DUF1883" evidence="1">
    <location>
        <begin position="33"/>
        <end position="120"/>
    </location>
</feature>
<dbReference type="Proteomes" id="UP000187891">
    <property type="component" value="Unassembled WGS sequence"/>
</dbReference>
<sequence>MNGVHANEAFIILAYRYETQLTITGLIMAKPGFRFTHYDLRELRAGAIIEVSLNAVNNVRLMTSGNYQRFTEMLDFKYLGGVAKKSPIRVTIPETSHWHLIVDCEGHNALAESAVKMLPPRAVPLNREVSQASA</sequence>
<dbReference type="Gene3D" id="4.10.1210.10">
    <property type="entry name" value="Atu1913-like"/>
    <property type="match status" value="1"/>
</dbReference>
<dbReference type="Pfam" id="PF08980">
    <property type="entry name" value="DUF1883"/>
    <property type="match status" value="1"/>
</dbReference>
<dbReference type="InterPro" id="IPR036488">
    <property type="entry name" value="DUF1883-like_sf"/>
</dbReference>
<evidence type="ECO:0000313" key="3">
    <source>
        <dbReference type="Proteomes" id="UP000187891"/>
    </source>
</evidence>
<dbReference type="EMBL" id="FMUE01000001">
    <property type="protein sequence ID" value="SCX02462.1"/>
    <property type="molecule type" value="Genomic_DNA"/>
</dbReference>
<evidence type="ECO:0000259" key="1">
    <source>
        <dbReference type="Pfam" id="PF08980"/>
    </source>
</evidence>
<organism evidence="2 3">
    <name type="scientific">Agrobacterium rosae</name>
    <dbReference type="NCBI Taxonomy" id="1972867"/>
    <lineage>
        <taxon>Bacteria</taxon>
        <taxon>Pseudomonadati</taxon>
        <taxon>Pseudomonadota</taxon>
        <taxon>Alphaproteobacteria</taxon>
        <taxon>Hyphomicrobiales</taxon>
        <taxon>Rhizobiaceae</taxon>
        <taxon>Rhizobium/Agrobacterium group</taxon>
        <taxon>Agrobacterium</taxon>
    </lineage>
</organism>
<dbReference type="STRING" id="1907666.DSM25559_0230"/>
<protein>
    <recommendedName>
        <fullName evidence="1">DUF1883 domain-containing protein</fullName>
    </recommendedName>
</protein>
<name>A0A1R3THT8_9HYPH</name>
<dbReference type="SUPFAM" id="SSF141099">
    <property type="entry name" value="Atu1913-like"/>
    <property type="match status" value="1"/>
</dbReference>
<dbReference type="InterPro" id="IPR015073">
    <property type="entry name" value="DUF1883"/>
</dbReference>
<gene>
    <name evidence="2" type="ORF">DSM25559_0230</name>
</gene>